<dbReference type="PANTHER" id="PTHR43319">
    <property type="entry name" value="BETA-LACTAMASE-RELATED"/>
    <property type="match status" value="1"/>
</dbReference>
<dbReference type="InterPro" id="IPR012338">
    <property type="entry name" value="Beta-lactam/transpept-like"/>
</dbReference>
<evidence type="ECO:0000313" key="6">
    <source>
        <dbReference type="Proteomes" id="UP000275024"/>
    </source>
</evidence>
<dbReference type="InterPro" id="IPR001466">
    <property type="entry name" value="Beta-lactam-related"/>
</dbReference>
<organism evidence="3 6">
    <name type="scientific">Streptomyces radicis</name>
    <dbReference type="NCBI Taxonomy" id="1750517"/>
    <lineage>
        <taxon>Bacteria</taxon>
        <taxon>Bacillati</taxon>
        <taxon>Actinomycetota</taxon>
        <taxon>Actinomycetes</taxon>
        <taxon>Kitasatosporales</taxon>
        <taxon>Streptomycetaceae</taxon>
        <taxon>Streptomyces</taxon>
    </lineage>
</organism>
<dbReference type="SUPFAM" id="SSF56601">
    <property type="entry name" value="beta-lactamase/transpeptidase-like"/>
    <property type="match status" value="1"/>
</dbReference>
<dbReference type="AlphaFoldDB" id="A0A3A9WCB9"/>
<dbReference type="PANTHER" id="PTHR43319:SF3">
    <property type="entry name" value="BETA-LACTAMASE-RELATED DOMAIN-CONTAINING PROTEIN"/>
    <property type="match status" value="1"/>
</dbReference>
<dbReference type="InterPro" id="IPR052907">
    <property type="entry name" value="Beta-lactamase/esterase"/>
</dbReference>
<dbReference type="EMBL" id="RBDY01000004">
    <property type="protein sequence ID" value="RKN25264.1"/>
    <property type="molecule type" value="Genomic_DNA"/>
</dbReference>
<keyword evidence="5" id="KW-1185">Reference proteome</keyword>
<feature type="domain" description="Beta-lactamase-related" evidence="2">
    <location>
        <begin position="27"/>
        <end position="384"/>
    </location>
</feature>
<keyword evidence="3" id="KW-0378">Hydrolase</keyword>
<feature type="region of interest" description="Disordered" evidence="1">
    <location>
        <begin position="407"/>
        <end position="429"/>
    </location>
</feature>
<protein>
    <submittedName>
        <fullName evidence="3">Class A beta-lactamase-related serine hydrolase</fullName>
    </submittedName>
</protein>
<comment type="caution">
    <text evidence="3">The sequence shown here is derived from an EMBL/GenBank/DDBJ whole genome shotgun (WGS) entry which is preliminary data.</text>
</comment>
<accession>A0A3A9WCB9</accession>
<evidence type="ECO:0000313" key="4">
    <source>
        <dbReference type="EMBL" id="RKN25264.1"/>
    </source>
</evidence>
<dbReference type="Proteomes" id="UP000268652">
    <property type="component" value="Unassembled WGS sequence"/>
</dbReference>
<dbReference type="Proteomes" id="UP000275024">
    <property type="component" value="Unassembled WGS sequence"/>
</dbReference>
<dbReference type="EMBL" id="RBDX01000004">
    <property type="protein sequence ID" value="RKN11001.1"/>
    <property type="molecule type" value="Genomic_DNA"/>
</dbReference>
<evidence type="ECO:0000256" key="1">
    <source>
        <dbReference type="SAM" id="MobiDB-lite"/>
    </source>
</evidence>
<sequence length="429" mass="47215">MVLKLDVPAHMVRGDVDEGYGAVADAFRENFAARDEIGAACVVYHGGRKVVDLWGGYRDGRDRLPWEAETMVPVFSTSKGVAAVALAVLHARGLLDHDERVATYWPEFAAAGKGDVTVRQLLAHQAGLAAIDRPLELGDLTGSRTLATALAEQRPAWEPGTRHGYHGQTLGWYESELISRIDPEKRRIGRFFADEIATPLGLDFHFGLPRDADRDRVARIHGFRSWEMMLHLRAMPASFVRAYANQRSLTFRAFGNPRVLGTVENFNRPDVQAAEIPAANGVGQVRSIAKLYGEMAIGGAALGLTDATMDALRIAATPPTDGVFDKVLRVETRFSLGYVKPFPAFRFGSESDRAFGTMGLGGSFAFADPDTGTGFAYAMNRTGFRLWDDPREVALREALFARVLGERPQRPDPGTRRRVASGGWWRGRR</sequence>
<evidence type="ECO:0000313" key="3">
    <source>
        <dbReference type="EMBL" id="RKN11001.1"/>
    </source>
</evidence>
<evidence type="ECO:0000313" key="5">
    <source>
        <dbReference type="Proteomes" id="UP000268652"/>
    </source>
</evidence>
<reference evidence="5 6" key="1">
    <citation type="submission" date="2018-09" db="EMBL/GenBank/DDBJ databases">
        <title>Streptomyces sp. nov. DS1-2, an endophytic actinomycete isolated from roots of Dendrobium scabrilingue.</title>
        <authorList>
            <person name="Kuncharoen N."/>
            <person name="Kudo T."/>
            <person name="Ohkuma M."/>
            <person name="Yuki M."/>
            <person name="Tanasupawat S."/>
        </authorList>
    </citation>
    <scope>NUCLEOTIDE SEQUENCE [LARGE SCALE GENOMIC DNA]</scope>
    <source>
        <strain evidence="3 6">AZ1-7</strain>
        <strain evidence="4 5">DS1-2</strain>
    </source>
</reference>
<gene>
    <name evidence="4" type="ORF">D7318_08545</name>
    <name evidence="3" type="ORF">D7319_07690</name>
</gene>
<dbReference type="GO" id="GO:0016787">
    <property type="term" value="F:hydrolase activity"/>
    <property type="evidence" value="ECO:0007669"/>
    <property type="project" value="UniProtKB-KW"/>
</dbReference>
<dbReference type="Gene3D" id="3.40.710.10">
    <property type="entry name" value="DD-peptidase/beta-lactamase superfamily"/>
    <property type="match status" value="1"/>
</dbReference>
<dbReference type="Pfam" id="PF00144">
    <property type="entry name" value="Beta-lactamase"/>
    <property type="match status" value="1"/>
</dbReference>
<dbReference type="OrthoDB" id="3422781at2"/>
<name>A0A3A9WCB9_9ACTN</name>
<proteinExistence type="predicted"/>
<evidence type="ECO:0000259" key="2">
    <source>
        <dbReference type="Pfam" id="PF00144"/>
    </source>
</evidence>